<keyword evidence="2" id="KW-1185">Reference proteome</keyword>
<organism evidence="1 2">
    <name type="scientific">Parelaphostrongylus tenuis</name>
    <name type="common">Meningeal worm</name>
    <dbReference type="NCBI Taxonomy" id="148309"/>
    <lineage>
        <taxon>Eukaryota</taxon>
        <taxon>Metazoa</taxon>
        <taxon>Ecdysozoa</taxon>
        <taxon>Nematoda</taxon>
        <taxon>Chromadorea</taxon>
        <taxon>Rhabditida</taxon>
        <taxon>Rhabditina</taxon>
        <taxon>Rhabditomorpha</taxon>
        <taxon>Strongyloidea</taxon>
        <taxon>Metastrongylidae</taxon>
        <taxon>Parelaphostrongylus</taxon>
    </lineage>
</organism>
<proteinExistence type="predicted"/>
<dbReference type="AlphaFoldDB" id="A0AAD5QTI2"/>
<comment type="caution">
    <text evidence="1">The sequence shown here is derived from an EMBL/GenBank/DDBJ whole genome shotgun (WGS) entry which is preliminary data.</text>
</comment>
<protein>
    <submittedName>
        <fullName evidence="1">Uncharacterized protein</fullName>
    </submittedName>
</protein>
<evidence type="ECO:0000313" key="1">
    <source>
        <dbReference type="EMBL" id="KAJ1361240.1"/>
    </source>
</evidence>
<dbReference type="EMBL" id="JAHQIW010004138">
    <property type="protein sequence ID" value="KAJ1361240.1"/>
    <property type="molecule type" value="Genomic_DNA"/>
</dbReference>
<evidence type="ECO:0000313" key="2">
    <source>
        <dbReference type="Proteomes" id="UP001196413"/>
    </source>
</evidence>
<name>A0AAD5QTI2_PARTN</name>
<reference evidence="1" key="1">
    <citation type="submission" date="2021-06" db="EMBL/GenBank/DDBJ databases">
        <title>Parelaphostrongylus tenuis whole genome reference sequence.</title>
        <authorList>
            <person name="Garwood T.J."/>
            <person name="Larsen P.A."/>
            <person name="Fountain-Jones N.M."/>
            <person name="Garbe J.R."/>
            <person name="Macchietto M.G."/>
            <person name="Kania S.A."/>
            <person name="Gerhold R.W."/>
            <person name="Richards J.E."/>
            <person name="Wolf T.M."/>
        </authorList>
    </citation>
    <scope>NUCLEOTIDE SEQUENCE</scope>
    <source>
        <strain evidence="1">MNPRO001-30</strain>
        <tissue evidence="1">Meninges</tissue>
    </source>
</reference>
<accession>A0AAD5QTI2</accession>
<sequence>MVLRSITLDSSVHLNTIAVTMARVLWIVMNETHVVIADSRNALNRRPDRDATGRHYLGRQRRSKLSADDEAEVDAEWIRKLPVDM</sequence>
<dbReference type="Proteomes" id="UP001196413">
    <property type="component" value="Unassembled WGS sequence"/>
</dbReference>
<gene>
    <name evidence="1" type="ORF">KIN20_020442</name>
</gene>